<dbReference type="EMBL" id="VUJX02000001">
    <property type="protein sequence ID" value="KAL0944503.1"/>
    <property type="molecule type" value="Genomic_DNA"/>
</dbReference>
<accession>A0ACC3ZKR2</accession>
<keyword evidence="1" id="KW-0378">Hydrolase</keyword>
<comment type="caution">
    <text evidence="1">The sequence shown here is derived from an EMBL/GenBank/DDBJ whole genome shotgun (WGS) entry which is preliminary data.</text>
</comment>
<organism evidence="1 2">
    <name type="scientific">Colletotrichum truncatum</name>
    <name type="common">Anthracnose fungus</name>
    <name type="synonym">Colletotrichum capsici</name>
    <dbReference type="NCBI Taxonomy" id="5467"/>
    <lineage>
        <taxon>Eukaryota</taxon>
        <taxon>Fungi</taxon>
        <taxon>Dikarya</taxon>
        <taxon>Ascomycota</taxon>
        <taxon>Pezizomycotina</taxon>
        <taxon>Sordariomycetes</taxon>
        <taxon>Hypocreomycetidae</taxon>
        <taxon>Glomerellales</taxon>
        <taxon>Glomerellaceae</taxon>
        <taxon>Colletotrichum</taxon>
        <taxon>Colletotrichum truncatum species complex</taxon>
    </lineage>
</organism>
<reference evidence="1 2" key="1">
    <citation type="journal article" date="2020" name="Phytopathology">
        <title>Genome Sequence Resources of Colletotrichum truncatum, C. plurivorum, C. musicola, and C. sojae: Four Species Pathogenic to Soybean (Glycine max).</title>
        <authorList>
            <person name="Rogerio F."/>
            <person name="Boufleur T.R."/>
            <person name="Ciampi-Guillardi M."/>
            <person name="Sukno S.A."/>
            <person name="Thon M.R."/>
            <person name="Massola Junior N.S."/>
            <person name="Baroncelli R."/>
        </authorList>
    </citation>
    <scope>NUCLEOTIDE SEQUENCE [LARGE SCALE GENOMIC DNA]</scope>
    <source>
        <strain evidence="1 2">CMES1059</strain>
    </source>
</reference>
<protein>
    <submittedName>
        <fullName evidence="1">Glycosyl hydrolase family 35</fullName>
    </submittedName>
</protein>
<evidence type="ECO:0000313" key="1">
    <source>
        <dbReference type="EMBL" id="KAL0944503.1"/>
    </source>
</evidence>
<proteinExistence type="predicted"/>
<gene>
    <name evidence="1" type="ORF">CTRU02_202390</name>
</gene>
<evidence type="ECO:0000313" key="2">
    <source>
        <dbReference type="Proteomes" id="UP000805649"/>
    </source>
</evidence>
<sequence>MRALQALSCFTWLMRVALSVGVPSQPVLDEARDLSDRPLQTIVTYDTDSVFAHGERVFLLAGDYQPFRLPVPSLWIDNFQKIKAMGFNAVSFYVYWPLLEGKPGKFSADGVFALEQWFKAATDAGIYLIARPGPYIHSESSGGGLPGWMQRVQGTLRTSKGGFLDAIENYLSSVSRIIAKAQITNGGPVILVQAENEYSEFGGNETGPDGGYMKHIINILRREGIVVPITNNDHSNSAVSAPGSGIGAVDIYGYDNYPIGVGCWNLYDWPAGNLQEDYWVKHLRNSPNTPHAIMEFQAGSGGSWKEKNYDICSESVNEVFERVVYKNNYASAVKIMNLYLTAGGTNWGNIGYPLFYTSYDVGAMIREDRTLNREKYAEMKLQGQFFKVTPAYLDSRPVKSDTESFTNDTSLRVTQLSREGSNTSLYVIRHAAYESRAVTPYKLKISTSRGSLNVPYFEYALTLNGRDSKIHVSDYDVGGKTLLYSSAEVLTWKKYEHKTVLVLYGGPNESHEAAIVTDADIARIEGKEIRTHVSGGVVRFGWDVSTQERTVLKIDNLYVYLLDRNSAYKYFVPILPSKSRGSYGSSESNPDAVIVKAGYLVRQAAIDGPILDISADFNATTEVEVIGCPAGVTQLRINGKSVHTSHGKGESLSAIVEYQAPSISLPELINASWKYADGLPEIRSEYDDTKWRIADNTMTNNDFIEQLTPTALYGSEYGFHSGYLVFRGHFTASGGEQELNLTTSGGYAFGDSVWLNDTYLGSWEGETDTFKKTSIYKLPFALKQGANYVLTVIVDNNGRDMNFEVGVNTMKAPRGILDFKLGDTRIEWKITGNLGGEDYADHVRGPTNEGGSYPERQGWHQPQPPSSDWKSLTPVDGQPDPGIGFFTTEFDLDIPVGWDVPIDVLFTKTETTRKFRVQLFVNGWQFGKFNGLMGPQLAFPVPEGILNYRGRNTISLTLWNQEKSGSVGVEGISLKANVPVLTGRPPVEVVDSPAWSAREKAY</sequence>
<name>A0ACC3ZKR2_COLTU</name>
<keyword evidence="2" id="KW-1185">Reference proteome</keyword>
<dbReference type="Proteomes" id="UP000805649">
    <property type="component" value="Unassembled WGS sequence"/>
</dbReference>